<gene>
    <name evidence="1" type="ORF">F8M41_009179</name>
</gene>
<accession>A0A8H3X2F1</accession>
<dbReference type="Proteomes" id="UP000439903">
    <property type="component" value="Unassembled WGS sequence"/>
</dbReference>
<organism evidence="1 2">
    <name type="scientific">Gigaspora margarita</name>
    <dbReference type="NCBI Taxonomy" id="4874"/>
    <lineage>
        <taxon>Eukaryota</taxon>
        <taxon>Fungi</taxon>
        <taxon>Fungi incertae sedis</taxon>
        <taxon>Mucoromycota</taxon>
        <taxon>Glomeromycotina</taxon>
        <taxon>Glomeromycetes</taxon>
        <taxon>Diversisporales</taxon>
        <taxon>Gigasporaceae</taxon>
        <taxon>Gigaspora</taxon>
    </lineage>
</organism>
<name>A0A8H3X2F1_GIGMA</name>
<dbReference type="OrthoDB" id="2351154at2759"/>
<protein>
    <recommendedName>
        <fullName evidence="3">F-box domain-containing protein</fullName>
    </recommendedName>
</protein>
<sequence length="85" mass="9862">MASKVLMGDMPELVENIPNNLNNEIYSLYSCALVNRYWCKMSIPILWKDPFSLEQRPSFISSYFSSLGEDENIVLKEYGINKEFS</sequence>
<comment type="caution">
    <text evidence="1">The sequence shown here is derived from an EMBL/GenBank/DDBJ whole genome shotgun (WGS) entry which is preliminary data.</text>
</comment>
<reference evidence="1 2" key="1">
    <citation type="journal article" date="2019" name="Environ. Microbiol.">
        <title>At the nexus of three kingdoms: the genome of the mycorrhizal fungus Gigaspora margarita provides insights into plant, endobacterial and fungal interactions.</title>
        <authorList>
            <person name="Venice F."/>
            <person name="Ghignone S."/>
            <person name="Salvioli di Fossalunga A."/>
            <person name="Amselem J."/>
            <person name="Novero M."/>
            <person name="Xianan X."/>
            <person name="Sedzielewska Toro K."/>
            <person name="Morin E."/>
            <person name="Lipzen A."/>
            <person name="Grigoriev I.V."/>
            <person name="Henrissat B."/>
            <person name="Martin F.M."/>
            <person name="Bonfante P."/>
        </authorList>
    </citation>
    <scope>NUCLEOTIDE SEQUENCE [LARGE SCALE GENOMIC DNA]</scope>
    <source>
        <strain evidence="1 2">BEG34</strain>
    </source>
</reference>
<keyword evidence="2" id="KW-1185">Reference proteome</keyword>
<evidence type="ECO:0000313" key="2">
    <source>
        <dbReference type="Proteomes" id="UP000439903"/>
    </source>
</evidence>
<dbReference type="EMBL" id="WTPW01001988">
    <property type="protein sequence ID" value="KAF0403829.1"/>
    <property type="molecule type" value="Genomic_DNA"/>
</dbReference>
<dbReference type="AlphaFoldDB" id="A0A8H3X2F1"/>
<evidence type="ECO:0008006" key="3">
    <source>
        <dbReference type="Google" id="ProtNLM"/>
    </source>
</evidence>
<evidence type="ECO:0000313" key="1">
    <source>
        <dbReference type="EMBL" id="KAF0403829.1"/>
    </source>
</evidence>
<proteinExistence type="predicted"/>